<evidence type="ECO:0000313" key="6">
    <source>
        <dbReference type="EMBL" id="CAB9499395.1"/>
    </source>
</evidence>
<organism evidence="6 7">
    <name type="scientific">Seminavis robusta</name>
    <dbReference type="NCBI Taxonomy" id="568900"/>
    <lineage>
        <taxon>Eukaryota</taxon>
        <taxon>Sar</taxon>
        <taxon>Stramenopiles</taxon>
        <taxon>Ochrophyta</taxon>
        <taxon>Bacillariophyta</taxon>
        <taxon>Bacillariophyceae</taxon>
        <taxon>Bacillariophycidae</taxon>
        <taxon>Naviculales</taxon>
        <taxon>Naviculaceae</taxon>
        <taxon>Seminavis</taxon>
    </lineage>
</organism>
<evidence type="ECO:0000256" key="2">
    <source>
        <dbReference type="ARBA" id="ARBA00022786"/>
    </source>
</evidence>
<dbReference type="Proteomes" id="UP001153069">
    <property type="component" value="Unassembled WGS sequence"/>
</dbReference>
<reference evidence="6" key="1">
    <citation type="submission" date="2020-06" db="EMBL/GenBank/DDBJ databases">
        <authorList>
            <consortium name="Plant Systems Biology data submission"/>
        </authorList>
    </citation>
    <scope>NUCLEOTIDE SEQUENCE</scope>
    <source>
        <strain evidence="6">D6</strain>
    </source>
</reference>
<evidence type="ECO:0000256" key="4">
    <source>
        <dbReference type="SAM" id="MobiDB-lite"/>
    </source>
</evidence>
<dbReference type="AlphaFoldDB" id="A0A9N8DCR6"/>
<dbReference type="PANTHER" id="PTHR10706:SF130">
    <property type="entry name" value="F-BOX ONLY PROTEIN 31"/>
    <property type="match status" value="1"/>
</dbReference>
<name>A0A9N8DCR6_9STRA</name>
<keyword evidence="3" id="KW-0175">Coiled coil</keyword>
<evidence type="ECO:0000256" key="1">
    <source>
        <dbReference type="ARBA" id="ARBA00004906"/>
    </source>
</evidence>
<dbReference type="Pfam" id="PF12014">
    <property type="entry name" value="Cyclin_D1_bind"/>
    <property type="match status" value="1"/>
</dbReference>
<comment type="caution">
    <text evidence="6">The sequence shown here is derived from an EMBL/GenBank/DDBJ whole genome shotgun (WGS) entry which is preliminary data.</text>
</comment>
<keyword evidence="2" id="KW-0833">Ubl conjugation pathway</keyword>
<keyword evidence="5" id="KW-0732">Signal</keyword>
<feature type="coiled-coil region" evidence="3">
    <location>
        <begin position="110"/>
        <end position="175"/>
    </location>
</feature>
<dbReference type="EMBL" id="CAICTM010000059">
    <property type="protein sequence ID" value="CAB9499395.1"/>
    <property type="molecule type" value="Genomic_DNA"/>
</dbReference>
<feature type="region of interest" description="Disordered" evidence="4">
    <location>
        <begin position="246"/>
        <end position="271"/>
    </location>
</feature>
<dbReference type="PANTHER" id="PTHR10706">
    <property type="entry name" value="F-BOX FAMILY PROTEIN"/>
    <property type="match status" value="1"/>
</dbReference>
<protein>
    <submittedName>
        <fullName evidence="6">Protein EXECUTER 1, chloroplastic-like</fullName>
    </submittedName>
</protein>
<sequence>MTGFSVCNVMLALNLLVVGVPESAAFSPALFGSSSRTSTTSTTSKSGLYMSTSTSAAEFELPEDLPNDGNKRSSGGEPSADGVCPLSETRRLRLQVEAEARERFVLGEELHQLRKDVLDLKERLENARMSFATERVKELERAILQAQQVDAEYVYQVAQEQLLLANDKLTQEEKAMWEKESQMARAVLPQFHLEGLWVGKYSDEGGFELINVTYHGDTLVAHKLTSQQQQANVPMGQVTFQVDLSPVSSTSNGNSNSKPTSTSTTGGDSLEPIELGESAAKQWGSKFLSRYAGQGQVAAQGHRNAQWIDGHLILVGEYFSFAWLGIGHQVFFGRPSAELTLQLLKEQQQQEHQSSTDDACREDRAYLARCWEETELLQDELEVQDNVHLEQQDYYAMEGCFE</sequence>
<feature type="region of interest" description="Disordered" evidence="4">
    <location>
        <begin position="29"/>
        <end position="86"/>
    </location>
</feature>
<feature type="compositionally biased region" description="Low complexity" evidence="4">
    <location>
        <begin position="248"/>
        <end position="269"/>
    </location>
</feature>
<feature type="compositionally biased region" description="Low complexity" evidence="4">
    <location>
        <begin position="33"/>
        <end position="46"/>
    </location>
</feature>
<evidence type="ECO:0000256" key="5">
    <source>
        <dbReference type="SAM" id="SignalP"/>
    </source>
</evidence>
<feature type="chain" id="PRO_5040457484" evidence="5">
    <location>
        <begin position="26"/>
        <end position="402"/>
    </location>
</feature>
<proteinExistence type="predicted"/>
<accession>A0A9N8DCR6</accession>
<dbReference type="InterPro" id="IPR045048">
    <property type="entry name" value="FBXO31/39"/>
</dbReference>
<dbReference type="OrthoDB" id="722566at2759"/>
<gene>
    <name evidence="6" type="ORF">SEMRO_60_G034480.1</name>
</gene>
<comment type="pathway">
    <text evidence="1">Protein modification; protein ubiquitination.</text>
</comment>
<feature type="signal peptide" evidence="5">
    <location>
        <begin position="1"/>
        <end position="25"/>
    </location>
</feature>
<evidence type="ECO:0000256" key="3">
    <source>
        <dbReference type="SAM" id="Coils"/>
    </source>
</evidence>
<evidence type="ECO:0000313" key="7">
    <source>
        <dbReference type="Proteomes" id="UP001153069"/>
    </source>
</evidence>
<keyword evidence="7" id="KW-1185">Reference proteome</keyword>